<protein>
    <recommendedName>
        <fullName evidence="3">Winged helix-turn helix domain-containing protein</fullName>
    </recommendedName>
</protein>
<dbReference type="SUPFAM" id="SSF46689">
    <property type="entry name" value="Homeodomain-like"/>
    <property type="match status" value="1"/>
</dbReference>
<dbReference type="Pfam" id="PF13565">
    <property type="entry name" value="HTH_32"/>
    <property type="match status" value="1"/>
</dbReference>
<accession>A0A1S8RD49</accession>
<organism evidence="1 2">
    <name type="scientific">Clostridium beijerinckii</name>
    <name type="common">Clostridium MP</name>
    <dbReference type="NCBI Taxonomy" id="1520"/>
    <lineage>
        <taxon>Bacteria</taxon>
        <taxon>Bacillati</taxon>
        <taxon>Bacillota</taxon>
        <taxon>Clostridia</taxon>
        <taxon>Eubacteriales</taxon>
        <taxon>Clostridiaceae</taxon>
        <taxon>Clostridium</taxon>
    </lineage>
</organism>
<evidence type="ECO:0008006" key="3">
    <source>
        <dbReference type="Google" id="ProtNLM"/>
    </source>
</evidence>
<dbReference type="NCBIfam" id="NF033545">
    <property type="entry name" value="transpos_IS630"/>
    <property type="match status" value="1"/>
</dbReference>
<reference evidence="1 2" key="1">
    <citation type="submission" date="2016-05" db="EMBL/GenBank/DDBJ databases">
        <title>Microbial solvent formation.</title>
        <authorList>
            <person name="Poehlein A."/>
            <person name="Montoya Solano J.D."/>
            <person name="Flitsch S."/>
            <person name="Krabben P."/>
            <person name="Duerre P."/>
            <person name="Daniel R."/>
        </authorList>
    </citation>
    <scope>NUCLEOTIDE SEQUENCE [LARGE SCALE GENOMIC DNA]</scope>
    <source>
        <strain evidence="1 2">DSM 53</strain>
    </source>
</reference>
<dbReference type="InterPro" id="IPR009057">
    <property type="entry name" value="Homeodomain-like_sf"/>
</dbReference>
<evidence type="ECO:0000313" key="2">
    <source>
        <dbReference type="Proteomes" id="UP000190973"/>
    </source>
</evidence>
<proteinExistence type="predicted"/>
<sequence length="252" mass="28477">MRKRLTVNTKHASYETIKALYTSEKNSKIKTRLLTILHLFEGKSSVEISLLLKQSDATIRTTIHRYNKFGLEGLKDLAHPKKKTILTSDELAIVDNILKESPYNSGLNYNNWTGELLVNWVSLNFNKKISLGTAYNIFSRLNYSKTRAKRLSNKIDKETLTNFREELSNLIISKDENTVILYEDEAIVTSEPSATAVWPKVGVQPIVKTLPGGTRKRAVVFGATNPETGDLIYQISDKGNSDNFKSFLKYGL</sequence>
<dbReference type="InterPro" id="IPR047655">
    <property type="entry name" value="Transpos_IS630-like"/>
</dbReference>
<name>A0A1S8RD49_CLOBE</name>
<gene>
    <name evidence="1" type="ORF">CLBCK_51010</name>
</gene>
<evidence type="ECO:0000313" key="1">
    <source>
        <dbReference type="EMBL" id="OOM51063.1"/>
    </source>
</evidence>
<dbReference type="RefSeq" id="WP_173715070.1">
    <property type="nucleotide sequence ID" value="NZ_JABTAE010000001.1"/>
</dbReference>
<dbReference type="EMBL" id="LZZI01000304">
    <property type="protein sequence ID" value="OOM51063.1"/>
    <property type="molecule type" value="Genomic_DNA"/>
</dbReference>
<dbReference type="AlphaFoldDB" id="A0A1S8RD49"/>
<dbReference type="Proteomes" id="UP000190973">
    <property type="component" value="Unassembled WGS sequence"/>
</dbReference>
<comment type="caution">
    <text evidence="1">The sequence shown here is derived from an EMBL/GenBank/DDBJ whole genome shotgun (WGS) entry which is preliminary data.</text>
</comment>